<comment type="caution">
    <text evidence="2">The sequence shown here is derived from an EMBL/GenBank/DDBJ whole genome shotgun (WGS) entry which is preliminary data.</text>
</comment>
<evidence type="ECO:0000313" key="3">
    <source>
        <dbReference type="Proteomes" id="UP001144673"/>
    </source>
</evidence>
<dbReference type="KEGG" id="amus:LMH87_008416"/>
<gene>
    <name evidence="2" type="ORF">LMH87_008416</name>
</gene>
<dbReference type="EMBL" id="JAJHUN010000005">
    <property type="protein sequence ID" value="KAJ4159518.1"/>
    <property type="molecule type" value="Genomic_DNA"/>
</dbReference>
<evidence type="ECO:0000256" key="1">
    <source>
        <dbReference type="SAM" id="SignalP"/>
    </source>
</evidence>
<dbReference type="RefSeq" id="XP_056057517.1">
    <property type="nucleotide sequence ID" value="XM_056198132.1"/>
</dbReference>
<accession>A0A9W8QM24</accession>
<keyword evidence="3" id="KW-1185">Reference proteome</keyword>
<dbReference type="GeneID" id="80895575"/>
<sequence>MLGLRQLPVLAGTVLSLLVVPTLGVDTCSTDASRWDYWWYGSGPRYRCADHNVCHLSRIDSKTIGWSVTEGGSLTFNLAKSAALGFQSGYTWSESTTTGTTYGVD</sequence>
<feature type="chain" id="PRO_5040874891" evidence="1">
    <location>
        <begin position="25"/>
        <end position="105"/>
    </location>
</feature>
<evidence type="ECO:0000313" key="2">
    <source>
        <dbReference type="EMBL" id="KAJ4159518.1"/>
    </source>
</evidence>
<feature type="signal peptide" evidence="1">
    <location>
        <begin position="1"/>
        <end position="24"/>
    </location>
</feature>
<dbReference type="Proteomes" id="UP001144673">
    <property type="component" value="Unassembled WGS sequence"/>
</dbReference>
<reference evidence="2" key="1">
    <citation type="journal article" date="2023" name="Access Microbiol">
        <title>De-novo genome assembly for Akanthomyces muscarius, a biocontrol agent of insect agricultural pests.</title>
        <authorList>
            <person name="Erdos Z."/>
            <person name="Studholme D.J."/>
            <person name="Raymond B."/>
            <person name="Sharma M."/>
        </authorList>
    </citation>
    <scope>NUCLEOTIDE SEQUENCE</scope>
    <source>
        <strain evidence="2">Ve6</strain>
    </source>
</reference>
<name>A0A9W8QM24_AKAMU</name>
<organism evidence="2 3">
    <name type="scientific">Akanthomyces muscarius</name>
    <name type="common">Entomopathogenic fungus</name>
    <name type="synonym">Lecanicillium muscarium</name>
    <dbReference type="NCBI Taxonomy" id="2231603"/>
    <lineage>
        <taxon>Eukaryota</taxon>
        <taxon>Fungi</taxon>
        <taxon>Dikarya</taxon>
        <taxon>Ascomycota</taxon>
        <taxon>Pezizomycotina</taxon>
        <taxon>Sordariomycetes</taxon>
        <taxon>Hypocreomycetidae</taxon>
        <taxon>Hypocreales</taxon>
        <taxon>Cordycipitaceae</taxon>
        <taxon>Akanthomyces</taxon>
    </lineage>
</organism>
<dbReference type="AlphaFoldDB" id="A0A9W8QM24"/>
<protein>
    <submittedName>
        <fullName evidence="2">Uncharacterized protein</fullName>
    </submittedName>
</protein>
<keyword evidence="1" id="KW-0732">Signal</keyword>
<proteinExistence type="predicted"/>